<organism evidence="2 3">
    <name type="scientific">Caldivirga maquilingensis (strain ATCC 700844 / DSM 13496 / JCM 10307 / IC-167)</name>
    <dbReference type="NCBI Taxonomy" id="397948"/>
    <lineage>
        <taxon>Archaea</taxon>
        <taxon>Thermoproteota</taxon>
        <taxon>Thermoprotei</taxon>
        <taxon>Thermoproteales</taxon>
        <taxon>Thermoproteaceae</taxon>
        <taxon>Caldivirga</taxon>
    </lineage>
</organism>
<dbReference type="RefSeq" id="WP_012186114.1">
    <property type="nucleotide sequence ID" value="NC_009954.1"/>
</dbReference>
<evidence type="ECO:0000256" key="1">
    <source>
        <dbReference type="SAM" id="Phobius"/>
    </source>
</evidence>
<dbReference type="AlphaFoldDB" id="A8MDN9"/>
<feature type="transmembrane region" description="Helical" evidence="1">
    <location>
        <begin position="51"/>
        <end position="68"/>
    </location>
</feature>
<feature type="transmembrane region" description="Helical" evidence="1">
    <location>
        <begin position="12"/>
        <end position="31"/>
    </location>
</feature>
<evidence type="ECO:0000313" key="2">
    <source>
        <dbReference type="EMBL" id="ABW01895.1"/>
    </source>
</evidence>
<keyword evidence="1" id="KW-0472">Membrane</keyword>
<name>A8MDN9_CALMQ</name>
<dbReference type="GeneID" id="5710411"/>
<dbReference type="EMBL" id="CP000852">
    <property type="protein sequence ID" value="ABW01895.1"/>
    <property type="molecule type" value="Genomic_DNA"/>
</dbReference>
<accession>A8MDN9</accession>
<protein>
    <submittedName>
        <fullName evidence="2">Uncharacterized protein</fullName>
    </submittedName>
</protein>
<keyword evidence="1" id="KW-0812">Transmembrane</keyword>
<evidence type="ECO:0000313" key="3">
    <source>
        <dbReference type="Proteomes" id="UP000001137"/>
    </source>
</evidence>
<dbReference type="Proteomes" id="UP000001137">
    <property type="component" value="Chromosome"/>
</dbReference>
<sequence length="246" mass="26730">MQPMEAVEEAIILVASIAAVTIILTYASVSYSNYSRYLIAHEELANIVLEAYGFAMSNSTLIILGNLGRVNAYLDGMYALTNNSGVLIGVNSIMDYLTYTILNHSEPIVINGRLLLEPGHALLMIIKGHYNGISVKVCPTQASNTCNWVMLRWVITEYGNGTGETQASSSGEGSVTIMITNDSLGIPWSINVGINGPGGYSYQRSGSGDYAWVQYSTIRYYSLYGATSKEIRIGAFIMRSMGKDSN</sequence>
<dbReference type="KEGG" id="cma:Cmaq_1066"/>
<gene>
    <name evidence="2" type="ordered locus">Cmaq_1066</name>
</gene>
<keyword evidence="3" id="KW-1185">Reference proteome</keyword>
<dbReference type="HOGENOM" id="CLU_1127040_0_0_2"/>
<keyword evidence="1" id="KW-1133">Transmembrane helix</keyword>
<reference evidence="2 3" key="1">
    <citation type="submission" date="2007-10" db="EMBL/GenBank/DDBJ databases">
        <title>Complete sequence of Caldivirga maquilingensis IC-167.</title>
        <authorList>
            <consortium name="US DOE Joint Genome Institute"/>
            <person name="Copeland A."/>
            <person name="Lucas S."/>
            <person name="Lapidus A."/>
            <person name="Barry K."/>
            <person name="Glavina del Rio T."/>
            <person name="Dalin E."/>
            <person name="Tice H."/>
            <person name="Pitluck S."/>
            <person name="Saunders E."/>
            <person name="Brettin T."/>
            <person name="Bruce D."/>
            <person name="Detter J.C."/>
            <person name="Han C."/>
            <person name="Schmutz J."/>
            <person name="Larimer F."/>
            <person name="Land M."/>
            <person name="Hauser L."/>
            <person name="Kyrpides N."/>
            <person name="Ivanova N."/>
            <person name="Biddle J.F."/>
            <person name="Zhang Z."/>
            <person name="Fitz-Gibbon S.T."/>
            <person name="Lowe T.M."/>
            <person name="Saltikov C."/>
            <person name="House C.H."/>
            <person name="Richardson P."/>
        </authorList>
    </citation>
    <scope>NUCLEOTIDE SEQUENCE [LARGE SCALE GENOMIC DNA]</scope>
    <source>
        <strain evidence="3">ATCC 700844 / DSM 13496 / JCM 10307 / IC-167</strain>
    </source>
</reference>
<proteinExistence type="predicted"/>